<reference evidence="2" key="1">
    <citation type="submission" date="2018-02" db="EMBL/GenBank/DDBJ databases">
        <title>Rhizophora mucronata_Transcriptome.</title>
        <authorList>
            <person name="Meera S.P."/>
            <person name="Sreeshan A."/>
            <person name="Augustine A."/>
        </authorList>
    </citation>
    <scope>NUCLEOTIDE SEQUENCE</scope>
    <source>
        <tissue evidence="2">Leaf</tissue>
    </source>
</reference>
<keyword evidence="1" id="KW-0812">Transmembrane</keyword>
<dbReference type="AlphaFoldDB" id="A0A2P2NGX9"/>
<feature type="transmembrane region" description="Helical" evidence="1">
    <location>
        <begin position="12"/>
        <end position="33"/>
    </location>
</feature>
<name>A0A2P2NGX9_RHIMU</name>
<proteinExistence type="predicted"/>
<dbReference type="EMBL" id="GGEC01061264">
    <property type="protein sequence ID" value="MBX41748.1"/>
    <property type="molecule type" value="Transcribed_RNA"/>
</dbReference>
<keyword evidence="1" id="KW-0472">Membrane</keyword>
<accession>A0A2P2NGX9</accession>
<protein>
    <submittedName>
        <fullName evidence="2">Uncharacterized protein</fullName>
    </submittedName>
</protein>
<organism evidence="2">
    <name type="scientific">Rhizophora mucronata</name>
    <name type="common">Asiatic mangrove</name>
    <dbReference type="NCBI Taxonomy" id="61149"/>
    <lineage>
        <taxon>Eukaryota</taxon>
        <taxon>Viridiplantae</taxon>
        <taxon>Streptophyta</taxon>
        <taxon>Embryophyta</taxon>
        <taxon>Tracheophyta</taxon>
        <taxon>Spermatophyta</taxon>
        <taxon>Magnoliopsida</taxon>
        <taxon>eudicotyledons</taxon>
        <taxon>Gunneridae</taxon>
        <taxon>Pentapetalae</taxon>
        <taxon>rosids</taxon>
        <taxon>fabids</taxon>
        <taxon>Malpighiales</taxon>
        <taxon>Rhizophoraceae</taxon>
        <taxon>Rhizophora</taxon>
    </lineage>
</organism>
<evidence type="ECO:0000256" key="1">
    <source>
        <dbReference type="SAM" id="Phobius"/>
    </source>
</evidence>
<evidence type="ECO:0000313" key="2">
    <source>
        <dbReference type="EMBL" id="MBX41748.1"/>
    </source>
</evidence>
<sequence length="58" mass="6518">MGWLFNLGVEGIWGGMILGGTAIQTVILAIITIKCDWEKEVQHILLSNVPRFYITTQQ</sequence>
<keyword evidence="1" id="KW-1133">Transmembrane helix</keyword>